<sequence>MGFSQSVIRSQAPSIIRSQAPAKCGICKTERSIKWKCIDCSKLLCNHCKESVHPELKNTENHQVVNIKDVGQPTVVELNIYKQYQTELSLISVLSYSHDDTLWIYSDTDEEVLQRVKPEGTKLNILSSFNIVVYDSVYNVSPLEPTAVHVTSDNKVLVGCVNKDYPKQGRRVVILMNHNGDQERVYEHDQHKQPIFTYPRRLTSTSNGNIHVVDRISAGRLVE</sequence>
<proteinExistence type="predicted"/>
<dbReference type="OrthoDB" id="6096692at2759"/>
<feature type="domain" description="B box-type" evidence="2">
    <location>
        <begin position="19"/>
        <end position="67"/>
    </location>
</feature>
<dbReference type="Proteomes" id="UP000596742">
    <property type="component" value="Unassembled WGS sequence"/>
</dbReference>
<accession>A0A8B6G3I5</accession>
<name>A0A8B6G3I5_MYTGA</name>
<gene>
    <name evidence="3" type="ORF">MGAL_10B090225</name>
</gene>
<organism evidence="3 4">
    <name type="scientific">Mytilus galloprovincialis</name>
    <name type="common">Mediterranean mussel</name>
    <dbReference type="NCBI Taxonomy" id="29158"/>
    <lineage>
        <taxon>Eukaryota</taxon>
        <taxon>Metazoa</taxon>
        <taxon>Spiralia</taxon>
        <taxon>Lophotrochozoa</taxon>
        <taxon>Mollusca</taxon>
        <taxon>Bivalvia</taxon>
        <taxon>Autobranchia</taxon>
        <taxon>Pteriomorphia</taxon>
        <taxon>Mytilida</taxon>
        <taxon>Mytiloidea</taxon>
        <taxon>Mytilidae</taxon>
        <taxon>Mytilinae</taxon>
        <taxon>Mytilus</taxon>
    </lineage>
</organism>
<keyword evidence="1" id="KW-0862">Zinc</keyword>
<dbReference type="AlphaFoldDB" id="A0A8B6G3I5"/>
<dbReference type="Gene3D" id="3.30.160.60">
    <property type="entry name" value="Classic Zinc Finger"/>
    <property type="match status" value="1"/>
</dbReference>
<reference evidence="3" key="1">
    <citation type="submission" date="2018-11" db="EMBL/GenBank/DDBJ databases">
        <authorList>
            <person name="Alioto T."/>
            <person name="Alioto T."/>
        </authorList>
    </citation>
    <scope>NUCLEOTIDE SEQUENCE</scope>
</reference>
<keyword evidence="1" id="KW-0479">Metal-binding</keyword>
<dbReference type="CDD" id="cd19757">
    <property type="entry name" value="Bbox1"/>
    <property type="match status" value="1"/>
</dbReference>
<dbReference type="InterPro" id="IPR000315">
    <property type="entry name" value="Znf_B-box"/>
</dbReference>
<evidence type="ECO:0000313" key="4">
    <source>
        <dbReference type="Proteomes" id="UP000596742"/>
    </source>
</evidence>
<evidence type="ECO:0000259" key="2">
    <source>
        <dbReference type="PROSITE" id="PS50119"/>
    </source>
</evidence>
<comment type="caution">
    <text evidence="3">The sequence shown here is derived from an EMBL/GenBank/DDBJ whole genome shotgun (WGS) entry which is preliminary data.</text>
</comment>
<dbReference type="GO" id="GO:0008270">
    <property type="term" value="F:zinc ion binding"/>
    <property type="evidence" value="ECO:0007669"/>
    <property type="project" value="UniProtKB-KW"/>
</dbReference>
<protein>
    <recommendedName>
        <fullName evidence="2">B box-type domain-containing protein</fullName>
    </recommendedName>
</protein>
<dbReference type="SMART" id="SM00336">
    <property type="entry name" value="BBOX"/>
    <property type="match status" value="1"/>
</dbReference>
<evidence type="ECO:0000256" key="1">
    <source>
        <dbReference type="PROSITE-ProRule" id="PRU00024"/>
    </source>
</evidence>
<evidence type="ECO:0000313" key="3">
    <source>
        <dbReference type="EMBL" id="VDI58142.1"/>
    </source>
</evidence>
<keyword evidence="4" id="KW-1185">Reference proteome</keyword>
<keyword evidence="1" id="KW-0863">Zinc-finger</keyword>
<dbReference type="SUPFAM" id="SSF63829">
    <property type="entry name" value="Calcium-dependent phosphotriesterase"/>
    <property type="match status" value="1"/>
</dbReference>
<dbReference type="PROSITE" id="PS50119">
    <property type="entry name" value="ZF_BBOX"/>
    <property type="match status" value="1"/>
</dbReference>
<dbReference type="EMBL" id="UYJE01007810">
    <property type="protein sequence ID" value="VDI58142.1"/>
    <property type="molecule type" value="Genomic_DNA"/>
</dbReference>